<proteinExistence type="predicted"/>
<dbReference type="AlphaFoldDB" id="A0A3R9YP02"/>
<evidence type="ECO:0000256" key="1">
    <source>
        <dbReference type="SAM" id="MobiDB-lite"/>
    </source>
</evidence>
<evidence type="ECO:0000313" key="3">
    <source>
        <dbReference type="Proteomes" id="UP000274661"/>
    </source>
</evidence>
<dbReference type="InterPro" id="IPR010836">
    <property type="entry name" value="SapC"/>
</dbReference>
<protein>
    <submittedName>
        <fullName evidence="2">Multidrug transporter</fullName>
    </submittedName>
</protein>
<gene>
    <name evidence="2" type="ORF">HMF7854_14055</name>
</gene>
<comment type="caution">
    <text evidence="2">The sequence shown here is derived from an EMBL/GenBank/DDBJ whole genome shotgun (WGS) entry which is preliminary data.</text>
</comment>
<dbReference type="Pfam" id="PF07277">
    <property type="entry name" value="SapC"/>
    <property type="match status" value="1"/>
</dbReference>
<dbReference type="OrthoDB" id="9806524at2"/>
<reference evidence="2 3" key="1">
    <citation type="submission" date="2018-12" db="EMBL/GenBank/DDBJ databases">
        <title>Sphingomonas sp. HMF7854 Genome sequencing and assembly.</title>
        <authorList>
            <person name="Cha I."/>
            <person name="Kang H."/>
            <person name="Kim H."/>
            <person name="Kang J."/>
            <person name="Joh K."/>
        </authorList>
    </citation>
    <scope>NUCLEOTIDE SEQUENCE [LARGE SCALE GENOMIC DNA]</scope>
    <source>
        <strain evidence="2 3">HMF7854</strain>
    </source>
</reference>
<sequence>MATAPNPGLPLFYQELEPLNTEVHGKAHVRTIDSAPQIGQAHAIPVTTDEFALVQRFYPIIFSAGDDPVPLALMGLNEGINTFLDQQGRLRDPSASIYLPAYIRRYPFMLARLRPDSDELSLCFDPSSGAVGDFEDGEALFDNGAPSNATQAILQFCEQFEAAGQRTQLFMDELRKSGLLMDGEVAIQPEGSDQPFIYRGFQMVDEEKLRELRGDELRKMNQSGSLALIFAHLFSLAQIREVFARQVQQGTGPAPTPAPAGQFQSQF</sequence>
<dbReference type="Proteomes" id="UP000274661">
    <property type="component" value="Unassembled WGS sequence"/>
</dbReference>
<feature type="region of interest" description="Disordered" evidence="1">
    <location>
        <begin position="248"/>
        <end position="267"/>
    </location>
</feature>
<accession>A0A3R9YP02</accession>
<dbReference type="EMBL" id="RWJF01000001">
    <property type="protein sequence ID" value="RST31834.1"/>
    <property type="molecule type" value="Genomic_DNA"/>
</dbReference>
<name>A0A3R9YP02_9SPHN</name>
<evidence type="ECO:0000313" key="2">
    <source>
        <dbReference type="EMBL" id="RST31834.1"/>
    </source>
</evidence>
<keyword evidence="3" id="KW-1185">Reference proteome</keyword>
<dbReference type="RefSeq" id="WP_126719774.1">
    <property type="nucleotide sequence ID" value="NZ_RWJF01000001.1"/>
</dbReference>
<organism evidence="2 3">
    <name type="scientific">Sphingomonas ginkgonis</name>
    <dbReference type="NCBI Taxonomy" id="2315330"/>
    <lineage>
        <taxon>Bacteria</taxon>
        <taxon>Pseudomonadati</taxon>
        <taxon>Pseudomonadota</taxon>
        <taxon>Alphaproteobacteria</taxon>
        <taxon>Sphingomonadales</taxon>
        <taxon>Sphingomonadaceae</taxon>
        <taxon>Sphingomonas</taxon>
    </lineage>
</organism>